<protein>
    <submittedName>
        <fullName evidence="12">ABR167Cp</fullName>
    </submittedName>
</protein>
<keyword evidence="5" id="KW-0408">Iron</keyword>
<dbReference type="STRING" id="284811.Q75D56"/>
<evidence type="ECO:0000256" key="6">
    <source>
        <dbReference type="ARBA" id="ARBA00023242"/>
    </source>
</evidence>
<dbReference type="GO" id="GO:0008270">
    <property type="term" value="F:zinc ion binding"/>
    <property type="evidence" value="ECO:0007669"/>
    <property type="project" value="UniProtKB-KW"/>
</dbReference>
<evidence type="ECO:0000256" key="3">
    <source>
        <dbReference type="ARBA" id="ARBA00022771"/>
    </source>
</evidence>
<dbReference type="RefSeq" id="NP_983115.1">
    <property type="nucleotide sequence ID" value="NM_208468.1"/>
</dbReference>
<organism evidence="12 13">
    <name type="scientific">Eremothecium gossypii (strain ATCC 10895 / CBS 109.51 / FGSC 9923 / NRRL Y-1056)</name>
    <name type="common">Yeast</name>
    <name type="synonym">Ashbya gossypii</name>
    <dbReference type="NCBI Taxonomy" id="284811"/>
    <lineage>
        <taxon>Eukaryota</taxon>
        <taxon>Fungi</taxon>
        <taxon>Dikarya</taxon>
        <taxon>Ascomycota</taxon>
        <taxon>Saccharomycotina</taxon>
        <taxon>Saccharomycetes</taxon>
        <taxon>Saccharomycetales</taxon>
        <taxon>Saccharomycetaceae</taxon>
        <taxon>Eremothecium</taxon>
    </lineage>
</organism>
<dbReference type="GO" id="GO:0060623">
    <property type="term" value="P:regulation of chromosome condensation"/>
    <property type="evidence" value="ECO:0007669"/>
    <property type="project" value="EnsemblFungi"/>
</dbReference>
<dbReference type="SUPFAM" id="SSF51197">
    <property type="entry name" value="Clavaminate synthase-like"/>
    <property type="match status" value="1"/>
</dbReference>
<evidence type="ECO:0000313" key="13">
    <source>
        <dbReference type="Proteomes" id="UP000000591"/>
    </source>
</evidence>
<dbReference type="InterPro" id="IPR011011">
    <property type="entry name" value="Znf_FYVE_PHD"/>
</dbReference>
<dbReference type="OMA" id="TFPKCYH"/>
<dbReference type="GO" id="GO:0000278">
    <property type="term" value="P:mitotic cell cycle"/>
    <property type="evidence" value="ECO:0007669"/>
    <property type="project" value="EnsemblFungi"/>
</dbReference>
<dbReference type="PANTHER" id="PTHR10694">
    <property type="entry name" value="LYSINE-SPECIFIC DEMETHYLASE"/>
    <property type="match status" value="1"/>
</dbReference>
<keyword evidence="4" id="KW-0862">Zinc</keyword>
<dbReference type="Gene3D" id="2.60.120.650">
    <property type="entry name" value="Cupin"/>
    <property type="match status" value="2"/>
</dbReference>
<evidence type="ECO:0000256" key="4">
    <source>
        <dbReference type="ARBA" id="ARBA00022833"/>
    </source>
</evidence>
<dbReference type="SMART" id="SM00545">
    <property type="entry name" value="JmjN"/>
    <property type="match status" value="1"/>
</dbReference>
<dbReference type="InterPro" id="IPR003349">
    <property type="entry name" value="JmjN"/>
</dbReference>
<gene>
    <name evidence="12" type="ORF">AGOS_ABR167C</name>
</gene>
<dbReference type="GO" id="GO:1902275">
    <property type="term" value="P:regulation of chromatin organization"/>
    <property type="evidence" value="ECO:0007669"/>
    <property type="project" value="EnsemblFungi"/>
</dbReference>
<reference evidence="12 13" key="1">
    <citation type="journal article" date="2004" name="Science">
        <title>The Ashbya gossypii genome as a tool for mapping the ancient Saccharomyces cerevisiae genome.</title>
        <authorList>
            <person name="Dietrich F.S."/>
            <person name="Voegeli S."/>
            <person name="Brachat S."/>
            <person name="Lerch A."/>
            <person name="Gates K."/>
            <person name="Steiner S."/>
            <person name="Mohr C."/>
            <person name="Pohlmann R."/>
            <person name="Luedi P."/>
            <person name="Choi S."/>
            <person name="Wing R.A."/>
            <person name="Flavier A."/>
            <person name="Gaffney T.D."/>
            <person name="Philippsen P."/>
        </authorList>
    </citation>
    <scope>NUCLEOTIDE SEQUENCE [LARGE SCALE GENOMIC DNA]</scope>
    <source>
        <strain evidence="13">ATCC 10895 / CBS 109.51 / FGSC 9923 / NRRL Y-1056</strain>
    </source>
</reference>
<dbReference type="Pfam" id="PF02375">
    <property type="entry name" value="JmjN"/>
    <property type="match status" value="1"/>
</dbReference>
<dbReference type="AlphaFoldDB" id="Q75D56"/>
<evidence type="ECO:0000256" key="2">
    <source>
        <dbReference type="ARBA" id="ARBA00022723"/>
    </source>
</evidence>
<dbReference type="GO" id="GO:0043934">
    <property type="term" value="P:sporulation"/>
    <property type="evidence" value="ECO:0007669"/>
    <property type="project" value="EnsemblFungi"/>
</dbReference>
<dbReference type="eggNOG" id="KOG1246">
    <property type="taxonomic scope" value="Eukaryota"/>
</dbReference>
<evidence type="ECO:0000256" key="7">
    <source>
        <dbReference type="PROSITE-ProRule" id="PRU00146"/>
    </source>
</evidence>
<dbReference type="OrthoDB" id="1678912at2759"/>
<dbReference type="SUPFAM" id="SSF57903">
    <property type="entry name" value="FYVE/PHD zinc finger"/>
    <property type="match status" value="1"/>
</dbReference>
<evidence type="ECO:0000256" key="1">
    <source>
        <dbReference type="ARBA" id="ARBA00004123"/>
    </source>
</evidence>
<dbReference type="PROSITE" id="PS01359">
    <property type="entry name" value="ZF_PHD_1"/>
    <property type="match status" value="1"/>
</dbReference>
<dbReference type="Pfam" id="PF02373">
    <property type="entry name" value="JmjC"/>
    <property type="match status" value="1"/>
</dbReference>
<evidence type="ECO:0000256" key="5">
    <source>
        <dbReference type="ARBA" id="ARBA00023004"/>
    </source>
</evidence>
<dbReference type="Proteomes" id="UP000000591">
    <property type="component" value="Chromosome II"/>
</dbReference>
<dbReference type="PANTHER" id="PTHR10694:SF33">
    <property type="entry name" value="LYSINE-SPECIFIC DEMETHYLASE 5"/>
    <property type="match status" value="1"/>
</dbReference>
<feature type="domain" description="JmjN" evidence="10">
    <location>
        <begin position="9"/>
        <end position="52"/>
    </location>
</feature>
<dbReference type="PROSITE" id="PS51183">
    <property type="entry name" value="JMJN"/>
    <property type="match status" value="1"/>
</dbReference>
<dbReference type="FunFam" id="2.60.120.650:FF:000055">
    <property type="entry name" value="Jhd2p"/>
    <property type="match status" value="1"/>
</dbReference>
<evidence type="ECO:0000259" key="10">
    <source>
        <dbReference type="PROSITE" id="PS51183"/>
    </source>
</evidence>
<dbReference type="GO" id="GO:0006338">
    <property type="term" value="P:chromatin remodeling"/>
    <property type="evidence" value="ECO:0000318"/>
    <property type="project" value="GO_Central"/>
</dbReference>
<keyword evidence="13" id="KW-1185">Reference proteome</keyword>
<accession>Q75D56</accession>
<feature type="domain" description="PHD-type" evidence="9">
    <location>
        <begin position="239"/>
        <end position="289"/>
    </location>
</feature>
<evidence type="ECO:0000313" key="12">
    <source>
        <dbReference type="EMBL" id="AAS50939.1"/>
    </source>
</evidence>
<dbReference type="InParanoid" id="Q75D56"/>
<dbReference type="SMART" id="SM00558">
    <property type="entry name" value="JmjC"/>
    <property type="match status" value="1"/>
</dbReference>
<sequence length="776" mass="89468">MGKRMLQNVPVLHPTEDEFRDPIGYLSKAAVQRLGHVYGMVKLVPPRGFQPPMTVNDDIFRFHVRLQTLSELGLLNRSRLFFMRQLNNFMMKEGQLQRPLQRLPYAEADGQRVYLYDLFIEVLKFYSGEPAGPGAGIRKRRRGHSETVGVPQLTMRPLDMVLSDTGLWRALGRLFRVQTSSVLSIFTTKISKYYRFLQRQSCSDASSSFIKKLIYQDELPKSLIHDDSSDESESDSDVEDDCVICQKRTTPTRRVVCKTCRNFFHRACVQAPQQDQNEGIWICNNCIVGNGYYGFKEEEHLYNRVEFKSQCAEYDAKHFPEGKPLDNIGLLEDMFWDLVHDVENRATVKYGADIHNEGPGVVTAFPTLEWVPPHITKGTPEYDAFLQYVEHPMNLLNLPMARGSLLPVFGRSISGMTVPWLYIGSTFSTFCWHLEDQYTLSANYQHEGDPKVWYSIPEQSATAFNKLMKNIAPDLFEKQPDLMHQLVTLISPYDEKFEAANIACYKAVQYPGEYIITYPKCYHAGFNTGYNFNEAVNFTLDLWVPYGLSASEDYRLTGKRCVFDMWELMLNVLLQYLERPQTHQEALIRRCHLELQNIFHSEMKYIQLLKGITHREDVLVGSRKLACTSASGQEHILKHEPTKSQPPSVRPDSSVYDDDPEQNECEIFCTKCNTICPFAFVVHYHRGYSRKRRRHHEMSPSKWNRLASKGSVSILCLVDYVSLLESIDSEDGSLGSSTSEESTCHKFEDDELFYIRRPNDINRILQITEKKLDSCL</sequence>
<dbReference type="KEGG" id="ago:AGOS_ABR167C"/>
<dbReference type="PROSITE" id="PS50016">
    <property type="entry name" value="ZF_PHD_2"/>
    <property type="match status" value="1"/>
</dbReference>
<dbReference type="GO" id="GO:0006355">
    <property type="term" value="P:regulation of DNA-templated transcription"/>
    <property type="evidence" value="ECO:0000318"/>
    <property type="project" value="GO_Central"/>
</dbReference>
<evidence type="ECO:0000259" key="9">
    <source>
        <dbReference type="PROSITE" id="PS50016"/>
    </source>
</evidence>
<dbReference type="PROSITE" id="PS51184">
    <property type="entry name" value="JMJC"/>
    <property type="match status" value="1"/>
</dbReference>
<keyword evidence="6" id="KW-0539">Nucleus</keyword>
<comment type="subcellular location">
    <subcellularLocation>
        <location evidence="1">Nucleus</location>
    </subcellularLocation>
</comment>
<dbReference type="InterPro" id="IPR001965">
    <property type="entry name" value="Znf_PHD"/>
</dbReference>
<dbReference type="EMBL" id="AE016815">
    <property type="protein sequence ID" value="AAS50939.1"/>
    <property type="molecule type" value="Genomic_DNA"/>
</dbReference>
<evidence type="ECO:0000259" key="11">
    <source>
        <dbReference type="PROSITE" id="PS51184"/>
    </source>
</evidence>
<dbReference type="FunCoup" id="Q75D56">
    <property type="interactions" value="48"/>
</dbReference>
<dbReference type="InterPro" id="IPR003347">
    <property type="entry name" value="JmjC_dom"/>
</dbReference>
<feature type="region of interest" description="Disordered" evidence="8">
    <location>
        <begin position="631"/>
        <end position="658"/>
    </location>
</feature>
<dbReference type="GO" id="GO:0000183">
    <property type="term" value="P:rDNA heterochromatin formation"/>
    <property type="evidence" value="ECO:0007669"/>
    <property type="project" value="EnsemblFungi"/>
</dbReference>
<dbReference type="Pfam" id="PF00628">
    <property type="entry name" value="PHD"/>
    <property type="match status" value="1"/>
</dbReference>
<dbReference type="InterPro" id="IPR019787">
    <property type="entry name" value="Znf_PHD-finger"/>
</dbReference>
<dbReference type="GO" id="GO:0005634">
    <property type="term" value="C:nucleus"/>
    <property type="evidence" value="ECO:0000318"/>
    <property type="project" value="GO_Central"/>
</dbReference>
<dbReference type="HOGENOM" id="CLU_000991_4_0_1"/>
<dbReference type="GO" id="GO:0000122">
    <property type="term" value="P:negative regulation of transcription by RNA polymerase II"/>
    <property type="evidence" value="ECO:0007669"/>
    <property type="project" value="EnsemblFungi"/>
</dbReference>
<dbReference type="GO" id="GO:0045944">
    <property type="term" value="P:positive regulation of transcription by RNA polymerase II"/>
    <property type="evidence" value="ECO:0007669"/>
    <property type="project" value="EnsemblFungi"/>
</dbReference>
<proteinExistence type="predicted"/>
<dbReference type="SMART" id="SM00249">
    <property type="entry name" value="PHD"/>
    <property type="match status" value="1"/>
</dbReference>
<dbReference type="GO" id="GO:0071041">
    <property type="term" value="P:antisense RNA transcript catabolic process"/>
    <property type="evidence" value="ECO:0007669"/>
    <property type="project" value="EnsemblFungi"/>
</dbReference>
<keyword evidence="3 7" id="KW-0863">Zinc-finger</keyword>
<reference evidence="13" key="2">
    <citation type="journal article" date="2013" name="G3 (Bethesda)">
        <title>Genomes of Ashbya fungi isolated from insects reveal four mating-type loci, numerous translocations, lack of transposons, and distinct gene duplications.</title>
        <authorList>
            <person name="Dietrich F.S."/>
            <person name="Voegeli S."/>
            <person name="Kuo S."/>
            <person name="Philippsen P."/>
        </authorList>
    </citation>
    <scope>GENOME REANNOTATION</scope>
    <source>
        <strain evidence="13">ATCC 10895 / CBS 109.51 / FGSC 9923 / NRRL Y-1056</strain>
    </source>
</reference>
<feature type="domain" description="JmjC" evidence="11">
    <location>
        <begin position="387"/>
        <end position="555"/>
    </location>
</feature>
<evidence type="ECO:0000256" key="8">
    <source>
        <dbReference type="SAM" id="MobiDB-lite"/>
    </source>
</evidence>
<keyword evidence="2" id="KW-0479">Metal-binding</keyword>
<dbReference type="InterPro" id="IPR019786">
    <property type="entry name" value="Zinc_finger_PHD-type_CS"/>
</dbReference>
<dbReference type="GO" id="GO:0034647">
    <property type="term" value="F:histone H3K4me/H3K4me2/H3K4me3 demethylase activity"/>
    <property type="evidence" value="ECO:0000318"/>
    <property type="project" value="GO_Central"/>
</dbReference>
<dbReference type="GO" id="GO:0000785">
    <property type="term" value="C:chromatin"/>
    <property type="evidence" value="ECO:0000318"/>
    <property type="project" value="GO_Central"/>
</dbReference>
<name>Q75D56_EREGS</name>
<dbReference type="GeneID" id="4619225"/>